<proteinExistence type="predicted"/>
<sequence length="75" mass="8459">MITAGSGPPTWPSHGKVFIRKWKAVVGIFYGCLMVINQGVESENISSRGYIDASSHENVTYPPAYFLRKPLRRKF</sequence>
<dbReference type="EMBL" id="BGZK01000496">
    <property type="protein sequence ID" value="GBP47124.1"/>
    <property type="molecule type" value="Genomic_DNA"/>
</dbReference>
<accession>A0A4C1WAG2</accession>
<reference evidence="1 2" key="1">
    <citation type="journal article" date="2019" name="Commun. Biol.">
        <title>The bagworm genome reveals a unique fibroin gene that provides high tensile strength.</title>
        <authorList>
            <person name="Kono N."/>
            <person name="Nakamura H."/>
            <person name="Ohtoshi R."/>
            <person name="Tomita M."/>
            <person name="Numata K."/>
            <person name="Arakawa K."/>
        </authorList>
    </citation>
    <scope>NUCLEOTIDE SEQUENCE [LARGE SCALE GENOMIC DNA]</scope>
</reference>
<gene>
    <name evidence="1" type="ORF">EVAR_36947_1</name>
</gene>
<comment type="caution">
    <text evidence="1">The sequence shown here is derived from an EMBL/GenBank/DDBJ whole genome shotgun (WGS) entry which is preliminary data.</text>
</comment>
<dbReference type="AlphaFoldDB" id="A0A4C1WAG2"/>
<name>A0A4C1WAG2_EUMVA</name>
<organism evidence="1 2">
    <name type="scientific">Eumeta variegata</name>
    <name type="common">Bagworm moth</name>
    <name type="synonym">Eumeta japonica</name>
    <dbReference type="NCBI Taxonomy" id="151549"/>
    <lineage>
        <taxon>Eukaryota</taxon>
        <taxon>Metazoa</taxon>
        <taxon>Ecdysozoa</taxon>
        <taxon>Arthropoda</taxon>
        <taxon>Hexapoda</taxon>
        <taxon>Insecta</taxon>
        <taxon>Pterygota</taxon>
        <taxon>Neoptera</taxon>
        <taxon>Endopterygota</taxon>
        <taxon>Lepidoptera</taxon>
        <taxon>Glossata</taxon>
        <taxon>Ditrysia</taxon>
        <taxon>Tineoidea</taxon>
        <taxon>Psychidae</taxon>
        <taxon>Oiketicinae</taxon>
        <taxon>Eumeta</taxon>
    </lineage>
</organism>
<evidence type="ECO:0000313" key="1">
    <source>
        <dbReference type="EMBL" id="GBP47124.1"/>
    </source>
</evidence>
<keyword evidence="2" id="KW-1185">Reference proteome</keyword>
<evidence type="ECO:0000313" key="2">
    <source>
        <dbReference type="Proteomes" id="UP000299102"/>
    </source>
</evidence>
<dbReference type="Proteomes" id="UP000299102">
    <property type="component" value="Unassembled WGS sequence"/>
</dbReference>
<protein>
    <submittedName>
        <fullName evidence="1">Uncharacterized protein</fullName>
    </submittedName>
</protein>